<dbReference type="OrthoDB" id="1844048at2759"/>
<sequence length="165" mass="17667">MVVTVKKLVVGRWVGSIGPPLVCTGRLFPSVGDALLALIGRVVPPRRVHCLEGEKKGGFGFGIGKEAGVTVVGVVKVWGGEGGWVKGDGFVLGLEVGSVLRGMGEGLGYGLVLGLRRVKGGGDFRRESRRKVWWRWVTVLVRRVVRFWGGEGEMGEGGMVGVWLL</sequence>
<reference evidence="1" key="1">
    <citation type="submission" date="2020-09" db="EMBL/GenBank/DDBJ databases">
        <title>Genome-Enabled Discovery of Anthraquinone Biosynthesis in Senna tora.</title>
        <authorList>
            <person name="Kang S.-H."/>
            <person name="Pandey R.P."/>
            <person name="Lee C.-M."/>
            <person name="Sim J.-S."/>
            <person name="Jeong J.-T."/>
            <person name="Choi B.-S."/>
            <person name="Jung M."/>
            <person name="Ginzburg D."/>
            <person name="Zhao K."/>
            <person name="Won S.Y."/>
            <person name="Oh T.-J."/>
            <person name="Yu Y."/>
            <person name="Kim N.-H."/>
            <person name="Lee O.R."/>
            <person name="Lee T.-H."/>
            <person name="Bashyal P."/>
            <person name="Kim T.-S."/>
            <person name="Lee W.-H."/>
            <person name="Kawkins C."/>
            <person name="Kim C.-K."/>
            <person name="Kim J.S."/>
            <person name="Ahn B.O."/>
            <person name="Rhee S.Y."/>
            <person name="Sohng J.K."/>
        </authorList>
    </citation>
    <scope>NUCLEOTIDE SEQUENCE</scope>
    <source>
        <tissue evidence="1">Leaf</tissue>
    </source>
</reference>
<comment type="caution">
    <text evidence="1">The sequence shown here is derived from an EMBL/GenBank/DDBJ whole genome shotgun (WGS) entry which is preliminary data.</text>
</comment>
<dbReference type="EMBL" id="JAAIUW010000012">
    <property type="protein sequence ID" value="KAF7807779.1"/>
    <property type="molecule type" value="Genomic_DNA"/>
</dbReference>
<keyword evidence="2" id="KW-1185">Reference proteome</keyword>
<dbReference type="AlphaFoldDB" id="A0A834T224"/>
<dbReference type="Proteomes" id="UP000634136">
    <property type="component" value="Unassembled WGS sequence"/>
</dbReference>
<proteinExistence type="predicted"/>
<accession>A0A834T224</accession>
<protein>
    <submittedName>
        <fullName evidence="1">Uncharacterized protein</fullName>
    </submittedName>
</protein>
<organism evidence="1 2">
    <name type="scientific">Senna tora</name>
    <dbReference type="NCBI Taxonomy" id="362788"/>
    <lineage>
        <taxon>Eukaryota</taxon>
        <taxon>Viridiplantae</taxon>
        <taxon>Streptophyta</taxon>
        <taxon>Embryophyta</taxon>
        <taxon>Tracheophyta</taxon>
        <taxon>Spermatophyta</taxon>
        <taxon>Magnoliopsida</taxon>
        <taxon>eudicotyledons</taxon>
        <taxon>Gunneridae</taxon>
        <taxon>Pentapetalae</taxon>
        <taxon>rosids</taxon>
        <taxon>fabids</taxon>
        <taxon>Fabales</taxon>
        <taxon>Fabaceae</taxon>
        <taxon>Caesalpinioideae</taxon>
        <taxon>Cassia clade</taxon>
        <taxon>Senna</taxon>
    </lineage>
</organism>
<name>A0A834T224_9FABA</name>
<evidence type="ECO:0000313" key="2">
    <source>
        <dbReference type="Proteomes" id="UP000634136"/>
    </source>
</evidence>
<gene>
    <name evidence="1" type="ORF">G2W53_039940</name>
</gene>
<evidence type="ECO:0000313" key="1">
    <source>
        <dbReference type="EMBL" id="KAF7807779.1"/>
    </source>
</evidence>